<evidence type="ECO:0000313" key="2">
    <source>
        <dbReference type="EMBL" id="KAF9762713.1"/>
    </source>
</evidence>
<name>A0A9P6GYA1_9MICR</name>
<organism evidence="2 3">
    <name type="scientific">Nosema granulosis</name>
    <dbReference type="NCBI Taxonomy" id="83296"/>
    <lineage>
        <taxon>Eukaryota</taxon>
        <taxon>Fungi</taxon>
        <taxon>Fungi incertae sedis</taxon>
        <taxon>Microsporidia</taxon>
        <taxon>Nosematidae</taxon>
        <taxon>Nosema</taxon>
    </lineage>
</organism>
<dbReference type="AlphaFoldDB" id="A0A9P6GYA1"/>
<reference evidence="2 3" key="1">
    <citation type="journal article" date="2020" name="Genome Biol. Evol.">
        <title>Comparative genomics of strictly vertically transmitted, feminizing microsporidia endosymbionts of amphipod crustaceans.</title>
        <authorList>
            <person name="Cormier A."/>
            <person name="Chebbi M.A."/>
            <person name="Giraud I."/>
            <person name="Wattier R."/>
            <person name="Teixeira M."/>
            <person name="Gilbert C."/>
            <person name="Rigaud T."/>
            <person name="Cordaux R."/>
        </authorList>
    </citation>
    <scope>NUCLEOTIDE SEQUENCE [LARGE SCALE GENOMIC DNA]</scope>
    <source>
        <strain evidence="2 3">Ou3-Ou53</strain>
    </source>
</reference>
<feature type="region of interest" description="Disordered" evidence="1">
    <location>
        <begin position="310"/>
        <end position="336"/>
    </location>
</feature>
<dbReference type="Proteomes" id="UP000740883">
    <property type="component" value="Unassembled WGS sequence"/>
</dbReference>
<keyword evidence="3" id="KW-1185">Reference proteome</keyword>
<dbReference type="OrthoDB" id="2193302at2759"/>
<protein>
    <submittedName>
        <fullName evidence="2">Uncharacterized protein</fullName>
    </submittedName>
</protein>
<evidence type="ECO:0000256" key="1">
    <source>
        <dbReference type="SAM" id="MobiDB-lite"/>
    </source>
</evidence>
<feature type="compositionally biased region" description="Acidic residues" evidence="1">
    <location>
        <begin position="310"/>
        <end position="332"/>
    </location>
</feature>
<gene>
    <name evidence="2" type="ORF">NGRA_1803</name>
</gene>
<sequence length="434" mass="50841">MLLHPHTLNLIVQYKQTNDDAIFKEILSLLLDSEPVYAKEKLYEIIYSHIKTETTKKQNLEHLNNYIDTHFDIVEKECSTGKNLLFELKNFEGISAEAIKLVKKRRKNIQRRENSKRKKLSQSKDSVTENESYDENFVTKFKEIENLLANLQNSDQIMIYENKEMVFGCVNKIIAIFSSLYEKSRIPKKEYAAIVNSIKLAMKPPTSVVDSSANLSLLNFVTKEKKKTVSVDSKKRFEPIDFDSSVYVYKLNNPNFESLRRRKDLVNPVKMMFIKFSEDIRPPIYKQTGNKANHKISYEKIFKDIDYDEESTWEDDPDAESIDSEESEEEDSSSGVMEFVEADSGEQEKKRIKKPNLTFPTVKIEINNEYDPLFKNLPIRPTKDIPEFIKDKLKLEFNNTPAILKRLSRKYMIVESTLKEYLEKECPEKERLEN</sequence>
<comment type="caution">
    <text evidence="2">The sequence shown here is derived from an EMBL/GenBank/DDBJ whole genome shotgun (WGS) entry which is preliminary data.</text>
</comment>
<accession>A0A9P6GYA1</accession>
<proteinExistence type="predicted"/>
<dbReference type="EMBL" id="SBJO01000140">
    <property type="protein sequence ID" value="KAF9762713.1"/>
    <property type="molecule type" value="Genomic_DNA"/>
</dbReference>
<evidence type="ECO:0000313" key="3">
    <source>
        <dbReference type="Proteomes" id="UP000740883"/>
    </source>
</evidence>